<organism evidence="1">
    <name type="scientific">Tanacetum cinerariifolium</name>
    <name type="common">Dalmatian daisy</name>
    <name type="synonym">Chrysanthemum cinerariifolium</name>
    <dbReference type="NCBI Taxonomy" id="118510"/>
    <lineage>
        <taxon>Eukaryota</taxon>
        <taxon>Viridiplantae</taxon>
        <taxon>Streptophyta</taxon>
        <taxon>Embryophyta</taxon>
        <taxon>Tracheophyta</taxon>
        <taxon>Spermatophyta</taxon>
        <taxon>Magnoliopsida</taxon>
        <taxon>eudicotyledons</taxon>
        <taxon>Gunneridae</taxon>
        <taxon>Pentapetalae</taxon>
        <taxon>asterids</taxon>
        <taxon>campanulids</taxon>
        <taxon>Asterales</taxon>
        <taxon>Asteraceae</taxon>
        <taxon>Asteroideae</taxon>
        <taxon>Anthemideae</taxon>
        <taxon>Anthemidinae</taxon>
        <taxon>Tanacetum</taxon>
    </lineage>
</organism>
<name>A0A699T632_TANCI</name>
<evidence type="ECO:0008006" key="2">
    <source>
        <dbReference type="Google" id="ProtNLM"/>
    </source>
</evidence>
<accession>A0A699T632</accession>
<dbReference type="AlphaFoldDB" id="A0A699T632"/>
<proteinExistence type="predicted"/>
<feature type="non-terminal residue" evidence="1">
    <location>
        <position position="115"/>
    </location>
</feature>
<dbReference type="EMBL" id="BKCJ011214991">
    <property type="protein sequence ID" value="GFD04933.1"/>
    <property type="molecule type" value="Genomic_DNA"/>
</dbReference>
<reference evidence="1" key="1">
    <citation type="journal article" date="2019" name="Sci. Rep.">
        <title>Draft genome of Tanacetum cinerariifolium, the natural source of mosquito coil.</title>
        <authorList>
            <person name="Yamashiro T."/>
            <person name="Shiraishi A."/>
            <person name="Satake H."/>
            <person name="Nakayama K."/>
        </authorList>
    </citation>
    <scope>NUCLEOTIDE SEQUENCE</scope>
</reference>
<protein>
    <recommendedName>
        <fullName evidence="2">Synaptobrevin, longin-like domain protein</fullName>
    </recommendedName>
</protein>
<comment type="caution">
    <text evidence="1">The sequence shown here is derived from an EMBL/GenBank/DDBJ whole genome shotgun (WGS) entry which is preliminary data.</text>
</comment>
<evidence type="ECO:0000313" key="1">
    <source>
        <dbReference type="EMBL" id="GFD04933.1"/>
    </source>
</evidence>
<gene>
    <name evidence="1" type="ORF">Tci_876902</name>
</gene>
<sequence>MVKKVNGQEHIQALVDKQKVIITEESVRHDIQFDDAEGTVCLPNDNIFEELARMGYEKPYQKLPFYKDLISPQWKFLIHTILQWLSAKTTAWNEFSGTMASAIIYLANNQNLIFP</sequence>